<dbReference type="AlphaFoldDB" id="A0A0A9DUE8"/>
<protein>
    <submittedName>
        <fullName evidence="2">Uncharacterized protein</fullName>
    </submittedName>
</protein>
<keyword evidence="1" id="KW-1133">Transmembrane helix</keyword>
<evidence type="ECO:0000256" key="1">
    <source>
        <dbReference type="SAM" id="Phobius"/>
    </source>
</evidence>
<name>A0A0A9DUE8_ARUDO</name>
<keyword evidence="1" id="KW-0812">Transmembrane</keyword>
<reference evidence="2" key="2">
    <citation type="journal article" date="2015" name="Data Brief">
        <title>Shoot transcriptome of the giant reed, Arundo donax.</title>
        <authorList>
            <person name="Barrero R.A."/>
            <person name="Guerrero F.D."/>
            <person name="Moolhuijzen P."/>
            <person name="Goolsby J.A."/>
            <person name="Tidwell J."/>
            <person name="Bellgard S.E."/>
            <person name="Bellgard M.I."/>
        </authorList>
    </citation>
    <scope>NUCLEOTIDE SEQUENCE</scope>
    <source>
        <tissue evidence="2">Shoot tissue taken approximately 20 cm above the soil surface</tissue>
    </source>
</reference>
<sequence length="42" mass="4817">MRKDQVIAFFYRDEVCALLSFSLISVPILFSFTASLAMLIRC</sequence>
<evidence type="ECO:0000313" key="2">
    <source>
        <dbReference type="EMBL" id="JAD92159.1"/>
    </source>
</evidence>
<organism evidence="2">
    <name type="scientific">Arundo donax</name>
    <name type="common">Giant reed</name>
    <name type="synonym">Donax arundinaceus</name>
    <dbReference type="NCBI Taxonomy" id="35708"/>
    <lineage>
        <taxon>Eukaryota</taxon>
        <taxon>Viridiplantae</taxon>
        <taxon>Streptophyta</taxon>
        <taxon>Embryophyta</taxon>
        <taxon>Tracheophyta</taxon>
        <taxon>Spermatophyta</taxon>
        <taxon>Magnoliopsida</taxon>
        <taxon>Liliopsida</taxon>
        <taxon>Poales</taxon>
        <taxon>Poaceae</taxon>
        <taxon>PACMAD clade</taxon>
        <taxon>Arundinoideae</taxon>
        <taxon>Arundineae</taxon>
        <taxon>Arundo</taxon>
    </lineage>
</organism>
<keyword evidence="1" id="KW-0472">Membrane</keyword>
<feature type="transmembrane region" description="Helical" evidence="1">
    <location>
        <begin position="20"/>
        <end position="40"/>
    </location>
</feature>
<proteinExistence type="predicted"/>
<accession>A0A0A9DUE8</accession>
<reference evidence="2" key="1">
    <citation type="submission" date="2014-09" db="EMBL/GenBank/DDBJ databases">
        <authorList>
            <person name="Magalhaes I.L.F."/>
            <person name="Oliveira U."/>
            <person name="Santos F.R."/>
            <person name="Vidigal T.H.D.A."/>
            <person name="Brescovit A.D."/>
            <person name="Santos A.J."/>
        </authorList>
    </citation>
    <scope>NUCLEOTIDE SEQUENCE</scope>
    <source>
        <tissue evidence="2">Shoot tissue taken approximately 20 cm above the soil surface</tissue>
    </source>
</reference>
<dbReference type="EMBL" id="GBRH01205736">
    <property type="protein sequence ID" value="JAD92159.1"/>
    <property type="molecule type" value="Transcribed_RNA"/>
</dbReference>